<gene>
    <name evidence="2" type="ORF">MPC4_140009</name>
</gene>
<dbReference type="EMBL" id="CABFMQ020000046">
    <property type="protein sequence ID" value="VTZ49110.1"/>
    <property type="molecule type" value="Genomic_DNA"/>
</dbReference>
<evidence type="ECO:0000313" key="3">
    <source>
        <dbReference type="Proteomes" id="UP000485880"/>
    </source>
</evidence>
<comment type="caution">
    <text evidence="2">The sequence shown here is derived from an EMBL/GenBank/DDBJ whole genome shotgun (WGS) entry which is preliminary data.</text>
</comment>
<protein>
    <recommendedName>
        <fullName evidence="4">Invasion associated locus B family protein</fullName>
    </recommendedName>
</protein>
<keyword evidence="3" id="KW-1185">Reference proteome</keyword>
<dbReference type="Proteomes" id="UP000485880">
    <property type="component" value="Unassembled WGS sequence"/>
</dbReference>
<dbReference type="InterPro" id="IPR010642">
    <property type="entry name" value="Invasion_prot_B"/>
</dbReference>
<dbReference type="AlphaFoldDB" id="A0A8B6M480"/>
<evidence type="ECO:0008006" key="4">
    <source>
        <dbReference type="Google" id="ProtNLM"/>
    </source>
</evidence>
<name>A0A8B6M480_METTU</name>
<proteinExistence type="predicted"/>
<feature type="chain" id="PRO_5032288193" description="Invasion associated locus B family protein" evidence="1">
    <location>
        <begin position="24"/>
        <end position="184"/>
    </location>
</feature>
<sequence>MKMRRSLIAFAFLPLVWSSAGQAQPPSTQVAQNEAAPKPAPHKKIFGSWTLICATTPGESEESCEADVSLQPEAQLPPVAKVAFVRAAKDKPLRLVAIVQANLTLAPGVEIASDAAKPGVVLPFKSCLNSACLADAELSQDQMQAFRSQTQTGRLTIKNAAGEQLSLSVPSKGLDEALAALLTQ</sequence>
<evidence type="ECO:0000313" key="2">
    <source>
        <dbReference type="EMBL" id="VTZ49110.1"/>
    </source>
</evidence>
<feature type="signal peptide" evidence="1">
    <location>
        <begin position="1"/>
        <end position="23"/>
    </location>
</feature>
<organism evidence="2 3">
    <name type="scientific">Methylocella tundrae</name>
    <dbReference type="NCBI Taxonomy" id="227605"/>
    <lineage>
        <taxon>Bacteria</taxon>
        <taxon>Pseudomonadati</taxon>
        <taxon>Pseudomonadota</taxon>
        <taxon>Alphaproteobacteria</taxon>
        <taxon>Hyphomicrobiales</taxon>
        <taxon>Beijerinckiaceae</taxon>
        <taxon>Methylocella</taxon>
    </lineage>
</organism>
<evidence type="ECO:0000256" key="1">
    <source>
        <dbReference type="SAM" id="SignalP"/>
    </source>
</evidence>
<accession>A0A8B6M480</accession>
<reference evidence="2 3" key="1">
    <citation type="submission" date="2019-05" db="EMBL/GenBank/DDBJ databases">
        <authorList>
            <person name="Farhan Ul Haque M."/>
        </authorList>
    </citation>
    <scope>NUCLEOTIDE SEQUENCE [LARGE SCALE GENOMIC DNA]</scope>
    <source>
        <strain evidence="2">2</strain>
    </source>
</reference>
<dbReference type="Gene3D" id="2.60.40.1880">
    <property type="entry name" value="Invasion associated locus B (IalB) protein"/>
    <property type="match status" value="1"/>
</dbReference>
<keyword evidence="1" id="KW-0732">Signal</keyword>
<dbReference type="InterPro" id="IPR038696">
    <property type="entry name" value="IalB_sf"/>
</dbReference>
<dbReference type="Pfam" id="PF06776">
    <property type="entry name" value="IalB"/>
    <property type="match status" value="1"/>
</dbReference>